<gene>
    <name evidence="1" type="ORF">HNR65_002155</name>
</gene>
<keyword evidence="1" id="KW-0540">Nuclease</keyword>
<dbReference type="RefSeq" id="WP_181551473.1">
    <property type="nucleotide sequence ID" value="NZ_JACDUS010000005.1"/>
</dbReference>
<keyword evidence="1" id="KW-0378">Hydrolase</keyword>
<keyword evidence="2" id="KW-1185">Reference proteome</keyword>
<keyword evidence="1" id="KW-0255">Endonuclease</keyword>
<evidence type="ECO:0000313" key="2">
    <source>
        <dbReference type="Proteomes" id="UP000525298"/>
    </source>
</evidence>
<protein>
    <submittedName>
        <fullName evidence="1">mRNA-degrading endonuclease RelE of RelBE toxin-antitoxin system</fullName>
    </submittedName>
</protein>
<organism evidence="1 2">
    <name type="scientific">Desulfosalsimonas propionicica</name>
    <dbReference type="NCBI Taxonomy" id="332175"/>
    <lineage>
        <taxon>Bacteria</taxon>
        <taxon>Pseudomonadati</taxon>
        <taxon>Thermodesulfobacteriota</taxon>
        <taxon>Desulfobacteria</taxon>
        <taxon>Desulfobacterales</taxon>
        <taxon>Desulfosalsimonadaceae</taxon>
        <taxon>Desulfosalsimonas</taxon>
    </lineage>
</organism>
<name>A0A7W0HL08_9BACT</name>
<comment type="caution">
    <text evidence="1">The sequence shown here is derived from an EMBL/GenBank/DDBJ whole genome shotgun (WGS) entry which is preliminary data.</text>
</comment>
<reference evidence="1 2" key="1">
    <citation type="submission" date="2020-07" db="EMBL/GenBank/DDBJ databases">
        <title>Genomic Encyclopedia of Type Strains, Phase IV (KMG-IV): sequencing the most valuable type-strain genomes for metagenomic binning, comparative biology and taxonomic classification.</title>
        <authorList>
            <person name="Goeker M."/>
        </authorList>
    </citation>
    <scope>NUCLEOTIDE SEQUENCE [LARGE SCALE GENOMIC DNA]</scope>
    <source>
        <strain evidence="1 2">DSM 17721</strain>
    </source>
</reference>
<dbReference type="GO" id="GO:0004519">
    <property type="term" value="F:endonuclease activity"/>
    <property type="evidence" value="ECO:0007669"/>
    <property type="project" value="UniProtKB-KW"/>
</dbReference>
<sequence length="125" mass="14700">MSIQIQYPGNVGREFKGIFKTYPKSKKRIKDTIKTLKKNPRQGDRYPGFEGLEVRKLRIGLKEYKISKRNGLRLMFLYLPEKSKILLLTVYTKKHYGKESEIKTIALERLREFGSETALNDFDLL</sequence>
<dbReference type="AlphaFoldDB" id="A0A7W0HL08"/>
<accession>A0A7W0HL08</accession>
<dbReference type="Proteomes" id="UP000525298">
    <property type="component" value="Unassembled WGS sequence"/>
</dbReference>
<dbReference type="EMBL" id="JACDUS010000005">
    <property type="protein sequence ID" value="MBA2881824.1"/>
    <property type="molecule type" value="Genomic_DNA"/>
</dbReference>
<evidence type="ECO:0000313" key="1">
    <source>
        <dbReference type="EMBL" id="MBA2881824.1"/>
    </source>
</evidence>
<proteinExistence type="predicted"/>